<proteinExistence type="predicted"/>
<feature type="disulfide bond" evidence="4">
    <location>
        <begin position="191"/>
        <end position="243"/>
    </location>
</feature>
<evidence type="ECO:0000259" key="6">
    <source>
        <dbReference type="PROSITE" id="PS50184"/>
    </source>
</evidence>
<feature type="disulfide bond" evidence="4">
    <location>
        <begin position="187"/>
        <end position="241"/>
    </location>
</feature>
<dbReference type="PANTHER" id="PTHR11339">
    <property type="entry name" value="EXTRACELLULAR MATRIX GLYCOPROTEIN RELATED"/>
    <property type="match status" value="1"/>
</dbReference>
<dbReference type="SMART" id="SM00214">
    <property type="entry name" value="VWC"/>
    <property type="match status" value="1"/>
</dbReference>
<comment type="caution">
    <text evidence="4">Lacks conserved residue(s) required for the propagation of feature annotation.</text>
</comment>
<dbReference type="PROSITE" id="PS01208">
    <property type="entry name" value="VWFC_1"/>
    <property type="match status" value="1"/>
</dbReference>
<keyword evidence="3 4" id="KW-1015">Disulfide bond</keyword>
<dbReference type="PROSITE" id="PS50184">
    <property type="entry name" value="VWFC_2"/>
    <property type="match status" value="1"/>
</dbReference>
<keyword evidence="8" id="KW-1185">Reference proteome</keyword>
<evidence type="ECO:0000256" key="4">
    <source>
        <dbReference type="PROSITE-ProRule" id="PRU00039"/>
    </source>
</evidence>
<evidence type="ECO:0000256" key="3">
    <source>
        <dbReference type="ARBA" id="ARBA00023157"/>
    </source>
</evidence>
<keyword evidence="2" id="KW-0964">Secreted</keyword>
<name>A0A9W8CC95_TRIRA</name>
<dbReference type="SMART" id="SM00041">
    <property type="entry name" value="CT"/>
    <property type="match status" value="1"/>
</dbReference>
<evidence type="ECO:0000256" key="1">
    <source>
        <dbReference type="ARBA" id="ARBA00004613"/>
    </source>
</evidence>
<feature type="domain" description="VWFC" evidence="6">
    <location>
        <begin position="14"/>
        <end position="81"/>
    </location>
</feature>
<dbReference type="PROSITE" id="PS01185">
    <property type="entry name" value="CTCK_1"/>
    <property type="match status" value="1"/>
</dbReference>
<feature type="domain" description="CTCK" evidence="5">
    <location>
        <begin position="155"/>
        <end position="249"/>
    </location>
</feature>
<organism evidence="7 8">
    <name type="scientific">Triplophysa rosa</name>
    <name type="common">Cave loach</name>
    <dbReference type="NCBI Taxonomy" id="992332"/>
    <lineage>
        <taxon>Eukaryota</taxon>
        <taxon>Metazoa</taxon>
        <taxon>Chordata</taxon>
        <taxon>Craniata</taxon>
        <taxon>Vertebrata</taxon>
        <taxon>Euteleostomi</taxon>
        <taxon>Actinopterygii</taxon>
        <taxon>Neopterygii</taxon>
        <taxon>Teleostei</taxon>
        <taxon>Ostariophysi</taxon>
        <taxon>Cypriniformes</taxon>
        <taxon>Nemacheilidae</taxon>
        <taxon>Triplophysa</taxon>
    </lineage>
</organism>
<dbReference type="PANTHER" id="PTHR11339:SF371">
    <property type="entry name" value="MUCIN-2"/>
    <property type="match status" value="1"/>
</dbReference>
<feature type="disulfide bond" evidence="4">
    <location>
        <begin position="176"/>
        <end position="225"/>
    </location>
</feature>
<dbReference type="Proteomes" id="UP001059041">
    <property type="component" value="Linkage Group LG1"/>
</dbReference>
<dbReference type="InterPro" id="IPR050780">
    <property type="entry name" value="Mucin_vWF_Thrombospondin_sf"/>
</dbReference>
<comment type="caution">
    <text evidence="7">The sequence shown here is derived from an EMBL/GenBank/DDBJ whole genome shotgun (WGS) entry which is preliminary data.</text>
</comment>
<dbReference type="SUPFAM" id="SSF57603">
    <property type="entry name" value="FnI-like domain"/>
    <property type="match status" value="1"/>
</dbReference>
<evidence type="ECO:0000313" key="8">
    <source>
        <dbReference type="Proteomes" id="UP001059041"/>
    </source>
</evidence>
<evidence type="ECO:0000313" key="7">
    <source>
        <dbReference type="EMBL" id="KAI7814198.1"/>
    </source>
</evidence>
<dbReference type="EMBL" id="JAFHDT010000001">
    <property type="protein sequence ID" value="KAI7814198.1"/>
    <property type="molecule type" value="Genomic_DNA"/>
</dbReference>
<dbReference type="GO" id="GO:0031012">
    <property type="term" value="C:extracellular matrix"/>
    <property type="evidence" value="ECO:0007669"/>
    <property type="project" value="TreeGrafter"/>
</dbReference>
<dbReference type="InterPro" id="IPR006208">
    <property type="entry name" value="Glyco_hormone_CN"/>
</dbReference>
<comment type="subcellular location">
    <subcellularLocation>
        <location evidence="1">Secreted</location>
    </subcellularLocation>
</comment>
<accession>A0A9W8CC95</accession>
<dbReference type="GO" id="GO:0005615">
    <property type="term" value="C:extracellular space"/>
    <property type="evidence" value="ECO:0007669"/>
    <property type="project" value="TreeGrafter"/>
</dbReference>
<evidence type="ECO:0000256" key="2">
    <source>
        <dbReference type="ARBA" id="ARBA00022525"/>
    </source>
</evidence>
<sequence>MGVCCPISGCLPKPVCVFNNTEYMPGSVVPANPCENCVCGDNVDPKTQLHAIECQPVKCDPYCPLGYSYQPVAGQCCGKCVQTSCVAVYQSNITYTINPGDMWSPPGDNCTKFECVKVGKQFMTIEAKIMCPSFNPTECVPGTQVVAPDGCCLICEVMPKHCNVSRRSTYLESNGCKTLTPVEMGTCDGSCGTYSMYSTKYNAVQHSCSCCREMATSEREAELLCPNGSKVIHTYVFIETCGCVETDCVDQQLSAKKQRHKRSQR</sequence>
<protein>
    <submittedName>
        <fullName evidence="7">Intestinal mucin-like protein-like</fullName>
    </submittedName>
</protein>
<evidence type="ECO:0000259" key="5">
    <source>
        <dbReference type="PROSITE" id="PS01225"/>
    </source>
</evidence>
<dbReference type="Pfam" id="PF00007">
    <property type="entry name" value="Cys_knot"/>
    <property type="match status" value="1"/>
</dbReference>
<gene>
    <name evidence="7" type="ORF">IRJ41_009937</name>
</gene>
<dbReference type="InterPro" id="IPR006207">
    <property type="entry name" value="Cys_knot_C"/>
</dbReference>
<dbReference type="AlphaFoldDB" id="A0A9W8CC95"/>
<dbReference type="PROSITE" id="PS01225">
    <property type="entry name" value="CTCK_2"/>
    <property type="match status" value="1"/>
</dbReference>
<dbReference type="InterPro" id="IPR001007">
    <property type="entry name" value="VWF_dom"/>
</dbReference>
<reference evidence="7" key="1">
    <citation type="submission" date="2021-02" db="EMBL/GenBank/DDBJ databases">
        <title>Comparative genomics reveals that relaxation of natural selection precedes convergent phenotypic evolution of cavefish.</title>
        <authorList>
            <person name="Peng Z."/>
        </authorList>
    </citation>
    <scope>NUCLEOTIDE SEQUENCE</scope>
    <source>
        <tissue evidence="7">Muscle</tissue>
    </source>
</reference>